<keyword evidence="2" id="KW-1185">Reference proteome</keyword>
<name>A0A2R5G2F5_9STRA</name>
<accession>A0A2R5G2F5</accession>
<organism evidence="1 2">
    <name type="scientific">Hondaea fermentalgiana</name>
    <dbReference type="NCBI Taxonomy" id="2315210"/>
    <lineage>
        <taxon>Eukaryota</taxon>
        <taxon>Sar</taxon>
        <taxon>Stramenopiles</taxon>
        <taxon>Bigyra</taxon>
        <taxon>Labyrinthulomycetes</taxon>
        <taxon>Thraustochytrida</taxon>
        <taxon>Thraustochytriidae</taxon>
        <taxon>Hondaea</taxon>
    </lineage>
</organism>
<dbReference type="AlphaFoldDB" id="A0A2R5G2F5"/>
<evidence type="ECO:0000313" key="1">
    <source>
        <dbReference type="EMBL" id="GBG24715.1"/>
    </source>
</evidence>
<dbReference type="Proteomes" id="UP000241890">
    <property type="component" value="Unassembled WGS sequence"/>
</dbReference>
<sequence length="133" mass="15447">MVNPRLRQRDDDVIAHDTDRYFWRRVDVTLLRRKIGHIQGNQAIETCSLSADKMVDVHFHGNVIENCSEACEASGHGTCVWHNVSERFICACNGQWTRDDMHFINPPLACPVPMLFQQLTYGRRETVRHQRAE</sequence>
<protein>
    <submittedName>
        <fullName evidence="1">Uncharacterized protein</fullName>
    </submittedName>
</protein>
<proteinExistence type="predicted"/>
<evidence type="ECO:0000313" key="2">
    <source>
        <dbReference type="Proteomes" id="UP000241890"/>
    </source>
</evidence>
<gene>
    <name evidence="1" type="ORF">FCC1311_009332</name>
</gene>
<dbReference type="InParanoid" id="A0A2R5G2F5"/>
<reference evidence="1 2" key="1">
    <citation type="submission" date="2017-12" db="EMBL/GenBank/DDBJ databases">
        <title>Sequencing, de novo assembly and annotation of complete genome of a new Thraustochytrid species, strain FCC1311.</title>
        <authorList>
            <person name="Sedici K."/>
            <person name="Godart F."/>
            <person name="Aiese Cigliano R."/>
            <person name="Sanseverino W."/>
            <person name="Barakat M."/>
            <person name="Ortet P."/>
            <person name="Marechal E."/>
            <person name="Cagnac O."/>
            <person name="Amato A."/>
        </authorList>
    </citation>
    <scope>NUCLEOTIDE SEQUENCE [LARGE SCALE GENOMIC DNA]</scope>
</reference>
<comment type="caution">
    <text evidence="1">The sequence shown here is derived from an EMBL/GenBank/DDBJ whole genome shotgun (WGS) entry which is preliminary data.</text>
</comment>
<dbReference type="EMBL" id="BEYU01000008">
    <property type="protein sequence ID" value="GBG24715.1"/>
    <property type="molecule type" value="Genomic_DNA"/>
</dbReference>